<dbReference type="RefSeq" id="WP_284938734.1">
    <property type="nucleotide sequence ID" value="NZ_JANURM010000029.1"/>
</dbReference>
<name>A0ABT7HSQ6_9BACT</name>
<proteinExistence type="predicted"/>
<evidence type="ECO:0000313" key="1">
    <source>
        <dbReference type="EMBL" id="MDL0089951.1"/>
    </source>
</evidence>
<evidence type="ECO:0008006" key="3">
    <source>
        <dbReference type="Google" id="ProtNLM"/>
    </source>
</evidence>
<organism evidence="1 2">
    <name type="scientific">Campylobacter gastrosuis</name>
    <dbReference type="NCBI Taxonomy" id="2974576"/>
    <lineage>
        <taxon>Bacteria</taxon>
        <taxon>Pseudomonadati</taxon>
        <taxon>Campylobacterota</taxon>
        <taxon>Epsilonproteobacteria</taxon>
        <taxon>Campylobacterales</taxon>
        <taxon>Campylobacteraceae</taxon>
        <taxon>Campylobacter</taxon>
    </lineage>
</organism>
<accession>A0ABT7HSQ6</accession>
<dbReference type="Proteomes" id="UP001173801">
    <property type="component" value="Unassembled WGS sequence"/>
</dbReference>
<evidence type="ECO:0000313" key="2">
    <source>
        <dbReference type="Proteomes" id="UP001173801"/>
    </source>
</evidence>
<protein>
    <recommendedName>
        <fullName evidence="3">Helix-turn-helix domain-containing protein</fullName>
    </recommendedName>
</protein>
<reference evidence="1" key="2">
    <citation type="journal article" date="2023" name="Microorganisms">
        <title>Isolation and Genomic Characteristics of Cat-Borne Campylobacter felis sp. nov. and Sheep-Borne Campylobacter ovis sp. nov.</title>
        <authorList>
            <person name="Wang H."/>
            <person name="Li Y."/>
            <person name="Gu Y."/>
            <person name="Zhou G."/>
            <person name="Chen X."/>
            <person name="Zhang X."/>
            <person name="Shao Z."/>
            <person name="Zhang J."/>
            <person name="Zhang M."/>
        </authorList>
    </citation>
    <scope>NUCLEOTIDE SEQUENCE</scope>
    <source>
        <strain evidence="1">PS10</strain>
    </source>
</reference>
<sequence length="60" mass="7047">MKDKKLSRKKLAEIFKIPYPTINEWAKCESGNWRYEVLTFLSSLSLSEIETIKARGKKIE</sequence>
<comment type="caution">
    <text evidence="1">The sequence shown here is derived from an EMBL/GenBank/DDBJ whole genome shotgun (WGS) entry which is preliminary data.</text>
</comment>
<keyword evidence="2" id="KW-1185">Reference proteome</keyword>
<dbReference type="EMBL" id="JANURM010000029">
    <property type="protein sequence ID" value="MDL0089951.1"/>
    <property type="molecule type" value="Genomic_DNA"/>
</dbReference>
<gene>
    <name evidence="1" type="ORF">NYG85_11345</name>
</gene>
<reference evidence="1" key="1">
    <citation type="submission" date="2022-08" db="EMBL/GenBank/DDBJ databases">
        <authorList>
            <person name="Wang H."/>
        </authorList>
    </citation>
    <scope>NUCLEOTIDE SEQUENCE</scope>
    <source>
        <strain evidence="1">PS10</strain>
    </source>
</reference>